<proteinExistence type="inferred from homology"/>
<dbReference type="PROSITE" id="PS00455">
    <property type="entry name" value="AMP_BINDING"/>
    <property type="match status" value="1"/>
</dbReference>
<dbReference type="InterPro" id="IPR020845">
    <property type="entry name" value="AMP-binding_CS"/>
</dbReference>
<evidence type="ECO:0000256" key="1">
    <source>
        <dbReference type="ARBA" id="ARBA00006432"/>
    </source>
</evidence>
<feature type="domain" description="AMP-binding enzyme C-terminal" evidence="6">
    <location>
        <begin position="450"/>
        <end position="524"/>
    </location>
</feature>
<evidence type="ECO:0000256" key="2">
    <source>
        <dbReference type="ARBA" id="ARBA00022598"/>
    </source>
</evidence>
<comment type="caution">
    <text evidence="7">The sequence shown here is derived from an EMBL/GenBank/DDBJ whole genome shotgun (WGS) entry which is preliminary data.</text>
</comment>
<keyword evidence="2 7" id="KW-0436">Ligase</keyword>
<keyword evidence="3" id="KW-0276">Fatty acid metabolism</keyword>
<dbReference type="RefSeq" id="WP_111528341.1">
    <property type="nucleotide sequence ID" value="NZ_JBHRSG010000004.1"/>
</dbReference>
<reference evidence="8" key="1">
    <citation type="submission" date="2018-05" db="EMBL/GenBank/DDBJ databases">
        <authorList>
            <person name="Li X."/>
        </authorList>
    </citation>
    <scope>NUCLEOTIDE SEQUENCE [LARGE SCALE GENOMIC DNA]</scope>
    <source>
        <strain evidence="8">LX32</strain>
    </source>
</reference>
<evidence type="ECO:0000313" key="7">
    <source>
        <dbReference type="EMBL" id="RAK54590.1"/>
    </source>
</evidence>
<name>A0A328AII8_9CAUL</name>
<evidence type="ECO:0000313" key="8">
    <source>
        <dbReference type="Proteomes" id="UP000249254"/>
    </source>
</evidence>
<evidence type="ECO:0000259" key="5">
    <source>
        <dbReference type="Pfam" id="PF00501"/>
    </source>
</evidence>
<gene>
    <name evidence="7" type="ORF">DJ017_08660</name>
</gene>
<dbReference type="InterPro" id="IPR042099">
    <property type="entry name" value="ANL_N_sf"/>
</dbReference>
<organism evidence="7 8">
    <name type="scientific">Phenylobacterium soli</name>
    <dbReference type="NCBI Taxonomy" id="2170551"/>
    <lineage>
        <taxon>Bacteria</taxon>
        <taxon>Pseudomonadati</taxon>
        <taxon>Pseudomonadota</taxon>
        <taxon>Alphaproteobacteria</taxon>
        <taxon>Caulobacterales</taxon>
        <taxon>Caulobacteraceae</taxon>
        <taxon>Phenylobacterium</taxon>
    </lineage>
</organism>
<dbReference type="AlphaFoldDB" id="A0A328AII8"/>
<dbReference type="InterPro" id="IPR025110">
    <property type="entry name" value="AMP-bd_C"/>
</dbReference>
<dbReference type="EMBL" id="QFYQ01000001">
    <property type="protein sequence ID" value="RAK54590.1"/>
    <property type="molecule type" value="Genomic_DNA"/>
</dbReference>
<comment type="similarity">
    <text evidence="1">Belongs to the ATP-dependent AMP-binding enzyme family.</text>
</comment>
<keyword evidence="4" id="KW-0443">Lipid metabolism</keyword>
<accession>A0A328AII8</accession>
<dbReference type="GO" id="GO:0006631">
    <property type="term" value="P:fatty acid metabolic process"/>
    <property type="evidence" value="ECO:0007669"/>
    <property type="project" value="UniProtKB-KW"/>
</dbReference>
<evidence type="ECO:0000256" key="3">
    <source>
        <dbReference type="ARBA" id="ARBA00022832"/>
    </source>
</evidence>
<dbReference type="Pfam" id="PF00501">
    <property type="entry name" value="AMP-binding"/>
    <property type="match status" value="1"/>
</dbReference>
<protein>
    <submittedName>
        <fullName evidence="7">Long-chain fatty acid--CoA ligase</fullName>
    </submittedName>
</protein>
<sequence>MQGLMMDWPLTLPSILEHAALYHPNQQVVARTVEGPIHRYGYAEALERTKRIAQALIDLGVKPGDRVATLAWSTHRHFELYFAATGIGAVLHTINPRLHPDQVAWVANHAEDTILLYDISFADLVAETHDRMATVKSFVALTDRAHFPANAPDGTLVYEELVASTAPIPAWPELDEKTACGLCYTSGTTGNPKGVLYSHRSTVLHAMALGLPDNFNFSAADVILPCAQMYHANAWGTPYAAPLVGAKLVLPGRALDGASVAELIESEKITFVLGVPTIWVGVAEHLEQAGKALDCVKTIAIGGSAPTAALIERIEGRLGGKVHQIWGMTETSPLGVINKPLPQHAGEPAEVGAARKIKQGRGLYGVELRIVDETGHLLPRDGKSPGRLQVKGPWVAAAYFKHDGQASFTDDGWFDTGDIATIDEEGYLRLTDRAKDVIKSGGEWISTLDLEDAVCSHPAVAMAAAVGMPHPKWDERPLLLVTLKAGQTADPEELKAHVAARVAKWWTPDEVRIVDALPIGPTGKVLKRELRDQLTTAPAVPAE</sequence>
<dbReference type="Proteomes" id="UP000249254">
    <property type="component" value="Unassembled WGS sequence"/>
</dbReference>
<dbReference type="OrthoDB" id="9803968at2"/>
<dbReference type="CDD" id="cd12119">
    <property type="entry name" value="ttLC_FACS_AlkK_like"/>
    <property type="match status" value="1"/>
</dbReference>
<evidence type="ECO:0000259" key="6">
    <source>
        <dbReference type="Pfam" id="PF13193"/>
    </source>
</evidence>
<dbReference type="Gene3D" id="3.30.300.30">
    <property type="match status" value="1"/>
</dbReference>
<feature type="domain" description="AMP-dependent synthetase/ligase" evidence="5">
    <location>
        <begin position="17"/>
        <end position="400"/>
    </location>
</feature>
<dbReference type="NCBIfam" id="NF004837">
    <property type="entry name" value="PRK06187.1"/>
    <property type="match status" value="1"/>
</dbReference>
<dbReference type="Pfam" id="PF13193">
    <property type="entry name" value="AMP-binding_C"/>
    <property type="match status" value="1"/>
</dbReference>
<dbReference type="PANTHER" id="PTHR43859">
    <property type="entry name" value="ACYL-ACTIVATING ENZYME"/>
    <property type="match status" value="1"/>
</dbReference>
<dbReference type="InterPro" id="IPR000873">
    <property type="entry name" value="AMP-dep_synth/lig_dom"/>
</dbReference>
<evidence type="ECO:0000256" key="4">
    <source>
        <dbReference type="ARBA" id="ARBA00023098"/>
    </source>
</evidence>
<dbReference type="SUPFAM" id="SSF56801">
    <property type="entry name" value="Acetyl-CoA synthetase-like"/>
    <property type="match status" value="1"/>
</dbReference>
<keyword evidence="8" id="KW-1185">Reference proteome</keyword>
<dbReference type="InterPro" id="IPR045851">
    <property type="entry name" value="AMP-bd_C_sf"/>
</dbReference>
<dbReference type="Gene3D" id="3.40.50.12780">
    <property type="entry name" value="N-terminal domain of ligase-like"/>
    <property type="match status" value="1"/>
</dbReference>
<dbReference type="PANTHER" id="PTHR43859:SF4">
    <property type="entry name" value="BUTANOATE--COA LIGASE AAE1-RELATED"/>
    <property type="match status" value="1"/>
</dbReference>
<dbReference type="GO" id="GO:0016874">
    <property type="term" value="F:ligase activity"/>
    <property type="evidence" value="ECO:0007669"/>
    <property type="project" value="UniProtKB-KW"/>
</dbReference>